<dbReference type="EMBL" id="VIRS01000006">
    <property type="protein sequence ID" value="TQS45043.1"/>
    <property type="molecule type" value="Genomic_DNA"/>
</dbReference>
<dbReference type="SUPFAM" id="SSF47413">
    <property type="entry name" value="lambda repressor-like DNA-binding domains"/>
    <property type="match status" value="1"/>
</dbReference>
<dbReference type="Pfam" id="PF13560">
    <property type="entry name" value="HTH_31"/>
    <property type="match status" value="1"/>
</dbReference>
<protein>
    <submittedName>
        <fullName evidence="2">Helix-turn-helix transcriptional regulator</fullName>
    </submittedName>
</protein>
<evidence type="ECO:0000259" key="1">
    <source>
        <dbReference type="PROSITE" id="PS50943"/>
    </source>
</evidence>
<dbReference type="Gene3D" id="1.10.260.40">
    <property type="entry name" value="lambda repressor-like DNA-binding domains"/>
    <property type="match status" value="1"/>
</dbReference>
<dbReference type="InterPro" id="IPR001387">
    <property type="entry name" value="Cro/C1-type_HTH"/>
</dbReference>
<gene>
    <name evidence="2" type="ORF">FL583_11120</name>
</gene>
<accession>A0A545AUR0</accession>
<dbReference type="InterPro" id="IPR043917">
    <property type="entry name" value="DUF5753"/>
</dbReference>
<dbReference type="Pfam" id="PF19054">
    <property type="entry name" value="DUF5753"/>
    <property type="match status" value="1"/>
</dbReference>
<dbReference type="AlphaFoldDB" id="A0A545AUR0"/>
<feature type="domain" description="HTH cro/C1-type" evidence="1">
    <location>
        <begin position="40"/>
        <end position="93"/>
    </location>
</feature>
<dbReference type="GO" id="GO:0003677">
    <property type="term" value="F:DNA binding"/>
    <property type="evidence" value="ECO:0007669"/>
    <property type="project" value="InterPro"/>
</dbReference>
<proteinExistence type="predicted"/>
<dbReference type="OrthoDB" id="5177725at2"/>
<comment type="caution">
    <text evidence="2">The sequence shown here is derived from an EMBL/GenBank/DDBJ whole genome shotgun (WGS) entry which is preliminary data.</text>
</comment>
<organism evidence="2 3">
    <name type="scientific">Cryptosporangium phraense</name>
    <dbReference type="NCBI Taxonomy" id="2593070"/>
    <lineage>
        <taxon>Bacteria</taxon>
        <taxon>Bacillati</taxon>
        <taxon>Actinomycetota</taxon>
        <taxon>Actinomycetes</taxon>
        <taxon>Cryptosporangiales</taxon>
        <taxon>Cryptosporangiaceae</taxon>
        <taxon>Cryptosporangium</taxon>
    </lineage>
</organism>
<evidence type="ECO:0000313" key="3">
    <source>
        <dbReference type="Proteomes" id="UP000317982"/>
    </source>
</evidence>
<dbReference type="PROSITE" id="PS50943">
    <property type="entry name" value="HTH_CROC1"/>
    <property type="match status" value="1"/>
</dbReference>
<dbReference type="RefSeq" id="WP_142704492.1">
    <property type="nucleotide sequence ID" value="NZ_VIRS01000006.1"/>
</dbReference>
<dbReference type="CDD" id="cd00093">
    <property type="entry name" value="HTH_XRE"/>
    <property type="match status" value="1"/>
</dbReference>
<dbReference type="InterPro" id="IPR010982">
    <property type="entry name" value="Lambda_DNA-bd_dom_sf"/>
</dbReference>
<sequence>MIRLAGCRSLVLTRCYVAHLEGEMPTLDPVVHRRRLGHRLRDLRKGSGKSQEDVMRELGWSRSRINRIENGIQGITTESLGRLLEFYGVTDEVEIESLMDAARSTRKQSSWGRFQRLVSPEFYAFLAHEESASSVRSYQPLTVPGVLQSPEYAAVVTGWGGRRDRAEVREMVELRARRQDILSREGLDGHIPFSFLLHEAAISLVVGDRDVMRGQLRHLIDVARAPNIRLRVVPFEFGIFSHWRQPHVLLEVGDPRVDDAADVILYLENPGAEVLISQSGRSDRGTTGAVRPDPLVWLSDYTDLENELGGPDETIALLEAAIGRLSRPRPDGSDVPRAS</sequence>
<reference evidence="2 3" key="1">
    <citation type="submission" date="2019-07" db="EMBL/GenBank/DDBJ databases">
        <title>Cryptosporangium phraense sp. nov., isolated from plant litter.</title>
        <authorList>
            <person name="Suriyachadkun C."/>
        </authorList>
    </citation>
    <scope>NUCLEOTIDE SEQUENCE [LARGE SCALE GENOMIC DNA]</scope>
    <source>
        <strain evidence="2 3">A-T 5661</strain>
    </source>
</reference>
<dbReference type="Proteomes" id="UP000317982">
    <property type="component" value="Unassembled WGS sequence"/>
</dbReference>
<evidence type="ECO:0000313" key="2">
    <source>
        <dbReference type="EMBL" id="TQS45043.1"/>
    </source>
</evidence>
<dbReference type="SMART" id="SM00530">
    <property type="entry name" value="HTH_XRE"/>
    <property type="match status" value="1"/>
</dbReference>
<name>A0A545AUR0_9ACTN</name>
<keyword evidence="3" id="KW-1185">Reference proteome</keyword>
<dbReference type="InParanoid" id="A0A545AUR0"/>